<dbReference type="Gene3D" id="1.25.40.80">
    <property type="match status" value="1"/>
</dbReference>
<feature type="domain" description="Photolyase/cryptochrome alpha/beta" evidence="6">
    <location>
        <begin position="9"/>
        <end position="141"/>
    </location>
</feature>
<proteinExistence type="inferred from homology"/>
<reference evidence="7" key="2">
    <citation type="journal article" date="2023" name="IMA Fungus">
        <title>Comparative genomic study of the Penicillium genus elucidates a diverse pangenome and 15 lateral gene transfer events.</title>
        <authorList>
            <person name="Petersen C."/>
            <person name="Sorensen T."/>
            <person name="Nielsen M.R."/>
            <person name="Sondergaard T.E."/>
            <person name="Sorensen J.L."/>
            <person name="Fitzpatrick D.A."/>
            <person name="Frisvad J.C."/>
            <person name="Nielsen K.L."/>
        </authorList>
    </citation>
    <scope>NUCLEOTIDE SEQUENCE</scope>
    <source>
        <strain evidence="7">IBT 30069</strain>
    </source>
</reference>
<comment type="caution">
    <text evidence="7">The sequence shown here is derived from an EMBL/GenBank/DDBJ whole genome shotgun (WGS) entry which is preliminary data.</text>
</comment>
<dbReference type="InterPro" id="IPR006050">
    <property type="entry name" value="DNA_photolyase_N"/>
</dbReference>
<keyword evidence="3 4" id="KW-0274">FAD</keyword>
<dbReference type="InterPro" id="IPR002081">
    <property type="entry name" value="Cryptochrome/DNA_photolyase_1"/>
</dbReference>
<dbReference type="GO" id="GO:0043153">
    <property type="term" value="P:entrainment of circadian clock by photoperiod"/>
    <property type="evidence" value="ECO:0007669"/>
    <property type="project" value="TreeGrafter"/>
</dbReference>
<dbReference type="Proteomes" id="UP001149165">
    <property type="component" value="Unassembled WGS sequence"/>
</dbReference>
<dbReference type="InterPro" id="IPR036155">
    <property type="entry name" value="Crypto/Photolyase_N_sf"/>
</dbReference>
<dbReference type="GO" id="GO:0003904">
    <property type="term" value="F:deoxyribodipyrimidine photo-lyase activity"/>
    <property type="evidence" value="ECO:0007669"/>
    <property type="project" value="TreeGrafter"/>
</dbReference>
<feature type="compositionally biased region" description="Basic and acidic residues" evidence="5">
    <location>
        <begin position="584"/>
        <end position="597"/>
    </location>
</feature>
<gene>
    <name evidence="7" type="ORF">N7456_009366</name>
</gene>
<comment type="cofactor">
    <cofactor evidence="4">
        <name>FAD</name>
        <dbReference type="ChEBI" id="CHEBI:57692"/>
    </cofactor>
    <text evidence="4">Binds 1 FAD per subunit.</text>
</comment>
<keyword evidence="2 4" id="KW-0285">Flavoprotein</keyword>
<evidence type="ECO:0000313" key="8">
    <source>
        <dbReference type="Proteomes" id="UP001149165"/>
    </source>
</evidence>
<dbReference type="Gene3D" id="1.10.579.10">
    <property type="entry name" value="DNA Cyclobutane Dipyrimidine Photolyase, subunit A, domain 3"/>
    <property type="match status" value="1"/>
</dbReference>
<dbReference type="PANTHER" id="PTHR11455:SF9">
    <property type="entry name" value="CRYPTOCHROME CIRCADIAN CLOCK 5 ISOFORM X1"/>
    <property type="match status" value="1"/>
</dbReference>
<dbReference type="OrthoDB" id="435881at2759"/>
<dbReference type="PANTHER" id="PTHR11455">
    <property type="entry name" value="CRYPTOCHROME"/>
    <property type="match status" value="1"/>
</dbReference>
<dbReference type="GO" id="GO:0003677">
    <property type="term" value="F:DNA binding"/>
    <property type="evidence" value="ECO:0007669"/>
    <property type="project" value="TreeGrafter"/>
</dbReference>
<evidence type="ECO:0000313" key="7">
    <source>
        <dbReference type="EMBL" id="KAJ5093505.1"/>
    </source>
</evidence>
<dbReference type="SUPFAM" id="SSF48173">
    <property type="entry name" value="Cryptochrome/photolyase FAD-binding domain"/>
    <property type="match status" value="1"/>
</dbReference>
<dbReference type="GO" id="GO:0005737">
    <property type="term" value="C:cytoplasm"/>
    <property type="evidence" value="ECO:0007669"/>
    <property type="project" value="TreeGrafter"/>
</dbReference>
<dbReference type="GO" id="GO:0071949">
    <property type="term" value="F:FAD binding"/>
    <property type="evidence" value="ECO:0007669"/>
    <property type="project" value="TreeGrafter"/>
</dbReference>
<protein>
    <recommendedName>
        <fullName evidence="6">Photolyase/cryptochrome alpha/beta domain-containing protein</fullName>
    </recommendedName>
</protein>
<feature type="binding site" evidence="4">
    <location>
        <begin position="291"/>
        <end position="295"/>
    </location>
    <ligand>
        <name>FAD</name>
        <dbReference type="ChEBI" id="CHEBI:57692"/>
    </ligand>
</feature>
<sequence>MPKPPSSNPIVLYWHRTDLRLHDSPALKAALSLNPSIFIPLWTWDPHYVYRSRVGPNRWRFLLESQDELSKSYKRLNPKQQLWVVREAPITILPKLFKAWGITHLVFEKDTDAYARARDEEVLQLAEKAGVEVIVRMGRNLFDPDELVSKNGGKATMSMAQVEKAAQNIGNGCPERIVETPVEGEIPDAWEFERMRLDSDFKVGVDEKPDLNEGFRTGKDKQYVSVMGPKNDFGVPTLEEIGIKIEDATTPHRGGENEALRILASCIKDEEYIGRFEKPNTSPADFEPQSTTILSPHLHFGTLSVRKFWWDVQDILEKRRKEKKSVSTIPTNLPGQLLFRDMYFGAQAAVGDAFATTYGNPVVRLVDWHLQSKNLENGSETEDDTRNYTVDSEEAEEWFIRWREGRTGFPWIDALMRQLRREGWIHHLGRHSVACFLTRGGCYVSWERGAEVFEELLIDHETACNIGNWMWLSCTAFFAQFYRCYSPIAFGKKWDPEGNFIRRYVPELADFDKKYIYEPWKAPIADQKKWGCRVTGDGSGSSEKEEGKTYPKPMFDFDKRRQICLDSMKNAYDVGLHGADKEVMDGSWGEKFHGGEKPKKRQKTEK</sequence>
<dbReference type="Gene3D" id="3.40.50.620">
    <property type="entry name" value="HUPs"/>
    <property type="match status" value="1"/>
</dbReference>
<name>A0A9W9F4T0_9EURO</name>
<evidence type="ECO:0000256" key="2">
    <source>
        <dbReference type="ARBA" id="ARBA00022630"/>
    </source>
</evidence>
<dbReference type="InterPro" id="IPR036134">
    <property type="entry name" value="Crypto/Photolyase_FAD-like_sf"/>
</dbReference>
<dbReference type="Pfam" id="PF00875">
    <property type="entry name" value="DNA_photolyase"/>
    <property type="match status" value="1"/>
</dbReference>
<dbReference type="InterPro" id="IPR005101">
    <property type="entry name" value="Cryptochr/Photolyase_FAD-bd"/>
</dbReference>
<dbReference type="EMBL" id="JAPQKH010000006">
    <property type="protein sequence ID" value="KAJ5093505.1"/>
    <property type="molecule type" value="Genomic_DNA"/>
</dbReference>
<dbReference type="Pfam" id="PF03441">
    <property type="entry name" value="FAD_binding_7"/>
    <property type="match status" value="1"/>
</dbReference>
<dbReference type="GO" id="GO:0032922">
    <property type="term" value="P:circadian regulation of gene expression"/>
    <property type="evidence" value="ECO:0007669"/>
    <property type="project" value="TreeGrafter"/>
</dbReference>
<keyword evidence="8" id="KW-1185">Reference proteome</keyword>
<comment type="similarity">
    <text evidence="1">Belongs to the DNA photolyase class-1 family.</text>
</comment>
<evidence type="ECO:0000256" key="3">
    <source>
        <dbReference type="ARBA" id="ARBA00022827"/>
    </source>
</evidence>
<evidence type="ECO:0000259" key="6">
    <source>
        <dbReference type="PROSITE" id="PS51645"/>
    </source>
</evidence>
<dbReference type="GO" id="GO:0005634">
    <property type="term" value="C:nucleus"/>
    <property type="evidence" value="ECO:0007669"/>
    <property type="project" value="TreeGrafter"/>
</dbReference>
<dbReference type="InterPro" id="IPR014729">
    <property type="entry name" value="Rossmann-like_a/b/a_fold"/>
</dbReference>
<dbReference type="AlphaFoldDB" id="A0A9W9F4T0"/>
<reference evidence="7" key="1">
    <citation type="submission" date="2022-11" db="EMBL/GenBank/DDBJ databases">
        <authorList>
            <person name="Petersen C."/>
        </authorList>
    </citation>
    <scope>NUCLEOTIDE SEQUENCE</scope>
    <source>
        <strain evidence="7">IBT 30069</strain>
    </source>
</reference>
<feature type="region of interest" description="Disordered" evidence="5">
    <location>
        <begin position="584"/>
        <end position="606"/>
    </location>
</feature>
<dbReference type="PROSITE" id="PS51645">
    <property type="entry name" value="PHR_CRY_ALPHA_BETA"/>
    <property type="match status" value="1"/>
</dbReference>
<evidence type="ECO:0000256" key="5">
    <source>
        <dbReference type="SAM" id="MobiDB-lite"/>
    </source>
</evidence>
<accession>A0A9W9F4T0</accession>
<dbReference type="SUPFAM" id="SSF52425">
    <property type="entry name" value="Cryptochrome/photolyase, N-terminal domain"/>
    <property type="match status" value="1"/>
</dbReference>
<organism evidence="7 8">
    <name type="scientific">Penicillium angulare</name>
    <dbReference type="NCBI Taxonomy" id="116970"/>
    <lineage>
        <taxon>Eukaryota</taxon>
        <taxon>Fungi</taxon>
        <taxon>Dikarya</taxon>
        <taxon>Ascomycota</taxon>
        <taxon>Pezizomycotina</taxon>
        <taxon>Eurotiomycetes</taxon>
        <taxon>Eurotiomycetidae</taxon>
        <taxon>Eurotiales</taxon>
        <taxon>Aspergillaceae</taxon>
        <taxon>Penicillium</taxon>
    </lineage>
</organism>
<evidence type="ECO:0000256" key="4">
    <source>
        <dbReference type="PIRSR" id="PIRSR602081-1"/>
    </source>
</evidence>
<evidence type="ECO:0000256" key="1">
    <source>
        <dbReference type="ARBA" id="ARBA00005862"/>
    </source>
</evidence>